<dbReference type="Gramene" id="OGLUM12G15380.1">
    <property type="protein sequence ID" value="OGLUM12G15380.1"/>
    <property type="gene ID" value="OGLUM12G15380"/>
</dbReference>
<reference evidence="2" key="2">
    <citation type="submission" date="2018-05" db="EMBL/GenBank/DDBJ databases">
        <title>OgluRS3 (Oryza glumaepatula Reference Sequence Version 3).</title>
        <authorList>
            <person name="Zhang J."/>
            <person name="Kudrna D."/>
            <person name="Lee S."/>
            <person name="Talag J."/>
            <person name="Welchert J."/>
            <person name="Wing R.A."/>
        </authorList>
    </citation>
    <scope>NUCLEOTIDE SEQUENCE [LARGE SCALE GENOMIC DNA]</scope>
</reference>
<sequence length="148" mass="15387">MTTTSARAGCGVAQRWRGQARSRTERGRATATWGKCGGGVIAPSAAGDDLGFGSSGRDDHGSGGGGKGQPQLRWQLGKTSAPVGAAVECGYGGGWRRTHSDGSNTREEEEVRGGASTAKKPEDRIKNRHGPACRMLQKDEGAKGEAYL</sequence>
<name>A0A0E0BTD1_9ORYZ</name>
<proteinExistence type="predicted"/>
<organism evidence="2">
    <name type="scientific">Oryza glumipatula</name>
    <dbReference type="NCBI Taxonomy" id="40148"/>
    <lineage>
        <taxon>Eukaryota</taxon>
        <taxon>Viridiplantae</taxon>
        <taxon>Streptophyta</taxon>
        <taxon>Embryophyta</taxon>
        <taxon>Tracheophyta</taxon>
        <taxon>Spermatophyta</taxon>
        <taxon>Magnoliopsida</taxon>
        <taxon>Liliopsida</taxon>
        <taxon>Poales</taxon>
        <taxon>Poaceae</taxon>
        <taxon>BOP clade</taxon>
        <taxon>Oryzoideae</taxon>
        <taxon>Oryzeae</taxon>
        <taxon>Oryzinae</taxon>
        <taxon>Oryza</taxon>
    </lineage>
</organism>
<feature type="region of interest" description="Disordered" evidence="1">
    <location>
        <begin position="91"/>
        <end position="148"/>
    </location>
</feature>
<dbReference type="AlphaFoldDB" id="A0A0E0BTD1"/>
<feature type="compositionally biased region" description="Basic and acidic residues" evidence="1">
    <location>
        <begin position="98"/>
        <end position="112"/>
    </location>
</feature>
<feature type="region of interest" description="Disordered" evidence="1">
    <location>
        <begin position="1"/>
        <end position="72"/>
    </location>
</feature>
<accession>A0A0E0BTD1</accession>
<protein>
    <recommendedName>
        <fullName evidence="4">DUF834 domain-containing protein</fullName>
    </recommendedName>
</protein>
<evidence type="ECO:0000313" key="2">
    <source>
        <dbReference type="EnsemblPlants" id="OGLUM12G15380.1"/>
    </source>
</evidence>
<evidence type="ECO:0000256" key="1">
    <source>
        <dbReference type="SAM" id="MobiDB-lite"/>
    </source>
</evidence>
<keyword evidence="3" id="KW-1185">Reference proteome</keyword>
<dbReference type="HOGENOM" id="CLU_1761601_0_0_1"/>
<feature type="compositionally biased region" description="Basic and acidic residues" evidence="1">
    <location>
        <begin position="136"/>
        <end position="148"/>
    </location>
</feature>
<evidence type="ECO:0008006" key="4">
    <source>
        <dbReference type="Google" id="ProtNLM"/>
    </source>
</evidence>
<evidence type="ECO:0000313" key="3">
    <source>
        <dbReference type="Proteomes" id="UP000026961"/>
    </source>
</evidence>
<dbReference type="Proteomes" id="UP000026961">
    <property type="component" value="Chromosome 12"/>
</dbReference>
<reference evidence="2" key="1">
    <citation type="submission" date="2015-04" db="UniProtKB">
        <authorList>
            <consortium name="EnsemblPlants"/>
        </authorList>
    </citation>
    <scope>IDENTIFICATION</scope>
</reference>
<dbReference type="EnsemblPlants" id="OGLUM12G15380.1">
    <property type="protein sequence ID" value="OGLUM12G15380.1"/>
    <property type="gene ID" value="OGLUM12G15380"/>
</dbReference>